<comment type="subcellular location">
    <subcellularLocation>
        <location evidence="2">Cell membrane</location>
        <topology evidence="2">Multi-pass membrane protein</topology>
    </subcellularLocation>
</comment>
<comment type="cofactor">
    <cofactor evidence="1">
        <name>heme b</name>
        <dbReference type="ChEBI" id="CHEBI:60344"/>
    </cofactor>
</comment>
<evidence type="ECO:0000256" key="7">
    <source>
        <dbReference type="ARBA" id="ARBA00022723"/>
    </source>
</evidence>
<feature type="transmembrane region" description="Helical" evidence="13">
    <location>
        <begin position="89"/>
        <end position="113"/>
    </location>
</feature>
<evidence type="ECO:0000256" key="10">
    <source>
        <dbReference type="ARBA" id="ARBA00023004"/>
    </source>
</evidence>
<dbReference type="Pfam" id="PF01292">
    <property type="entry name" value="Ni_hydr_CYTB"/>
    <property type="match status" value="1"/>
</dbReference>
<evidence type="ECO:0000256" key="5">
    <source>
        <dbReference type="ARBA" id="ARBA00022617"/>
    </source>
</evidence>
<dbReference type="SUPFAM" id="SSF81342">
    <property type="entry name" value="Transmembrane di-heme cytochromes"/>
    <property type="match status" value="1"/>
</dbReference>
<keyword evidence="16" id="KW-1185">Reference proteome</keyword>
<keyword evidence="8" id="KW-0249">Electron transport</keyword>
<evidence type="ECO:0000256" key="2">
    <source>
        <dbReference type="ARBA" id="ARBA00004651"/>
    </source>
</evidence>
<proteinExistence type="inferred from homology"/>
<dbReference type="GO" id="GO:0022904">
    <property type="term" value="P:respiratory electron transport chain"/>
    <property type="evidence" value="ECO:0007669"/>
    <property type="project" value="InterPro"/>
</dbReference>
<evidence type="ECO:0000313" key="16">
    <source>
        <dbReference type="Proteomes" id="UP000294835"/>
    </source>
</evidence>
<comment type="similarity">
    <text evidence="12">Belongs to the cytochrome b561 family.</text>
</comment>
<dbReference type="EMBL" id="SLXP01000005">
    <property type="protein sequence ID" value="TCP41309.1"/>
    <property type="molecule type" value="Genomic_DNA"/>
</dbReference>
<keyword evidence="10" id="KW-0408">Iron</keyword>
<keyword evidence="9 13" id="KW-1133">Transmembrane helix</keyword>
<evidence type="ECO:0000256" key="12">
    <source>
        <dbReference type="ARBA" id="ARBA00037975"/>
    </source>
</evidence>
<dbReference type="PANTHER" id="PTHR30529">
    <property type="entry name" value="CYTOCHROME B561"/>
    <property type="match status" value="1"/>
</dbReference>
<dbReference type="GO" id="GO:0046872">
    <property type="term" value="F:metal ion binding"/>
    <property type="evidence" value="ECO:0007669"/>
    <property type="project" value="UniProtKB-KW"/>
</dbReference>
<keyword evidence="6 13" id="KW-0812">Transmembrane</keyword>
<evidence type="ECO:0000256" key="11">
    <source>
        <dbReference type="ARBA" id="ARBA00023136"/>
    </source>
</evidence>
<feature type="transmembrane region" description="Helical" evidence="13">
    <location>
        <begin position="50"/>
        <end position="68"/>
    </location>
</feature>
<accession>A0A4R2PZ29</accession>
<keyword evidence="5" id="KW-0349">Heme</keyword>
<evidence type="ECO:0000256" key="13">
    <source>
        <dbReference type="SAM" id="Phobius"/>
    </source>
</evidence>
<dbReference type="GO" id="GO:0020037">
    <property type="term" value="F:heme binding"/>
    <property type="evidence" value="ECO:0007669"/>
    <property type="project" value="TreeGrafter"/>
</dbReference>
<dbReference type="GO" id="GO:0005886">
    <property type="term" value="C:plasma membrane"/>
    <property type="evidence" value="ECO:0007669"/>
    <property type="project" value="UniProtKB-SubCell"/>
</dbReference>
<evidence type="ECO:0000256" key="4">
    <source>
        <dbReference type="ARBA" id="ARBA00022475"/>
    </source>
</evidence>
<evidence type="ECO:0000256" key="9">
    <source>
        <dbReference type="ARBA" id="ARBA00022989"/>
    </source>
</evidence>
<reference evidence="15 16" key="1">
    <citation type="submission" date="2019-03" db="EMBL/GenBank/DDBJ databases">
        <title>Genomic Encyclopedia of Type Strains, Phase IV (KMG-IV): sequencing the most valuable type-strain genomes for metagenomic binning, comparative biology and taxonomic classification.</title>
        <authorList>
            <person name="Goeker M."/>
        </authorList>
    </citation>
    <scope>NUCLEOTIDE SEQUENCE [LARGE SCALE GENOMIC DNA]</scope>
    <source>
        <strain evidence="15 16">DSM 18063</strain>
    </source>
</reference>
<evidence type="ECO:0000313" key="15">
    <source>
        <dbReference type="EMBL" id="TCP41309.1"/>
    </source>
</evidence>
<dbReference type="InterPro" id="IPR011577">
    <property type="entry name" value="Cyt_b561_bac/Ni-Hgenase"/>
</dbReference>
<feature type="transmembrane region" description="Helical" evidence="13">
    <location>
        <begin position="125"/>
        <end position="148"/>
    </location>
</feature>
<dbReference type="GO" id="GO:0009055">
    <property type="term" value="F:electron transfer activity"/>
    <property type="evidence" value="ECO:0007669"/>
    <property type="project" value="InterPro"/>
</dbReference>
<evidence type="ECO:0000256" key="1">
    <source>
        <dbReference type="ARBA" id="ARBA00001970"/>
    </source>
</evidence>
<organism evidence="15 16">
    <name type="scientific">Rhodovulum marinum</name>
    <dbReference type="NCBI Taxonomy" id="320662"/>
    <lineage>
        <taxon>Bacteria</taxon>
        <taxon>Pseudomonadati</taxon>
        <taxon>Pseudomonadota</taxon>
        <taxon>Alphaproteobacteria</taxon>
        <taxon>Rhodobacterales</taxon>
        <taxon>Paracoccaceae</taxon>
        <taxon>Rhodovulum</taxon>
    </lineage>
</organism>
<feature type="domain" description="Cytochrome b561 bacterial/Ni-hydrogenase" evidence="14">
    <location>
        <begin position="6"/>
        <end position="159"/>
    </location>
</feature>
<name>A0A4R2PZ29_9RHOB</name>
<sequence>MSVSGYSRMQIRLHWAVFVLVAVQFLFGDGMARAFDQLIETRAQTFTPGVILHIGSGLLILVLAFWRIGLRMLHGVPAPDPSHSAAQVMVARVIYGLFYLLMVLLPVSGMVAWSQGSALAGNVHSVLRVAMLVLIVVHVAAALVGQFVKKDGTMTRMVKPVD</sequence>
<comment type="caution">
    <text evidence="15">The sequence shown here is derived from an EMBL/GenBank/DDBJ whole genome shotgun (WGS) entry which is preliminary data.</text>
</comment>
<evidence type="ECO:0000256" key="6">
    <source>
        <dbReference type="ARBA" id="ARBA00022692"/>
    </source>
</evidence>
<dbReference type="AlphaFoldDB" id="A0A4R2PZ29"/>
<dbReference type="OrthoDB" id="8156287at2"/>
<evidence type="ECO:0000259" key="14">
    <source>
        <dbReference type="Pfam" id="PF01292"/>
    </source>
</evidence>
<dbReference type="Proteomes" id="UP000294835">
    <property type="component" value="Unassembled WGS sequence"/>
</dbReference>
<keyword evidence="3" id="KW-0813">Transport</keyword>
<keyword evidence="11 13" id="KW-0472">Membrane</keyword>
<evidence type="ECO:0000256" key="8">
    <source>
        <dbReference type="ARBA" id="ARBA00022982"/>
    </source>
</evidence>
<keyword evidence="7" id="KW-0479">Metal-binding</keyword>
<keyword evidence="4" id="KW-1003">Cell membrane</keyword>
<dbReference type="RefSeq" id="WP_132461883.1">
    <property type="nucleotide sequence ID" value="NZ_SLXP01000005.1"/>
</dbReference>
<evidence type="ECO:0000256" key="3">
    <source>
        <dbReference type="ARBA" id="ARBA00022448"/>
    </source>
</evidence>
<dbReference type="InterPro" id="IPR016174">
    <property type="entry name" value="Di-haem_cyt_TM"/>
</dbReference>
<dbReference type="PANTHER" id="PTHR30529:SF1">
    <property type="entry name" value="CYTOCHROME B561 HOMOLOG 2"/>
    <property type="match status" value="1"/>
</dbReference>
<gene>
    <name evidence="15" type="ORF">EV662_10554</name>
</gene>
<dbReference type="InterPro" id="IPR052168">
    <property type="entry name" value="Cytochrome_b561_oxidase"/>
</dbReference>
<protein>
    <submittedName>
        <fullName evidence="15">Cytochrome b561</fullName>
    </submittedName>
</protein>